<accession>A0A6J8BV00</accession>
<dbReference type="InterPro" id="IPR036284">
    <property type="entry name" value="GGL_sf"/>
</dbReference>
<dbReference type="Pfam" id="PF00631">
    <property type="entry name" value="G-gamma"/>
    <property type="match status" value="1"/>
</dbReference>
<keyword evidence="3" id="KW-1185">Reference proteome</keyword>
<protein>
    <recommendedName>
        <fullName evidence="1">G protein gamma domain-containing protein</fullName>
    </recommendedName>
</protein>
<dbReference type="InterPro" id="IPR015898">
    <property type="entry name" value="G-protein_gamma-like_dom"/>
</dbReference>
<dbReference type="PROSITE" id="PS50058">
    <property type="entry name" value="G_PROTEIN_GAMMA"/>
    <property type="match status" value="1"/>
</dbReference>
<dbReference type="OrthoDB" id="6264244at2759"/>
<dbReference type="SUPFAM" id="SSF48670">
    <property type="entry name" value="Transducin (heterotrimeric G protein), gamma chain"/>
    <property type="match status" value="1"/>
</dbReference>
<name>A0A6J8BV00_MYTCO</name>
<reference evidence="2 3" key="1">
    <citation type="submission" date="2020-06" db="EMBL/GenBank/DDBJ databases">
        <authorList>
            <person name="Li R."/>
            <person name="Bekaert M."/>
        </authorList>
    </citation>
    <scope>NUCLEOTIDE SEQUENCE [LARGE SCALE GENOMIC DNA]</scope>
    <source>
        <strain evidence="3">wild</strain>
    </source>
</reference>
<dbReference type="SMART" id="SM01224">
    <property type="entry name" value="G_gamma"/>
    <property type="match status" value="1"/>
</dbReference>
<dbReference type="Proteomes" id="UP000507470">
    <property type="component" value="Unassembled WGS sequence"/>
</dbReference>
<evidence type="ECO:0000313" key="2">
    <source>
        <dbReference type="EMBL" id="CAC5387061.1"/>
    </source>
</evidence>
<dbReference type="GO" id="GO:0007186">
    <property type="term" value="P:G protein-coupled receptor signaling pathway"/>
    <property type="evidence" value="ECO:0007669"/>
    <property type="project" value="InterPro"/>
</dbReference>
<dbReference type="SMART" id="SM00224">
    <property type="entry name" value="GGL"/>
    <property type="match status" value="1"/>
</dbReference>
<dbReference type="AlphaFoldDB" id="A0A6J8BV00"/>
<organism evidence="2 3">
    <name type="scientific">Mytilus coruscus</name>
    <name type="common">Sea mussel</name>
    <dbReference type="NCBI Taxonomy" id="42192"/>
    <lineage>
        <taxon>Eukaryota</taxon>
        <taxon>Metazoa</taxon>
        <taxon>Spiralia</taxon>
        <taxon>Lophotrochozoa</taxon>
        <taxon>Mollusca</taxon>
        <taxon>Bivalvia</taxon>
        <taxon>Autobranchia</taxon>
        <taxon>Pteriomorphia</taxon>
        <taxon>Mytilida</taxon>
        <taxon>Mytiloidea</taxon>
        <taxon>Mytilidae</taxon>
        <taxon>Mytilinae</taxon>
        <taxon>Mytilus</taxon>
    </lineage>
</organism>
<dbReference type="EMBL" id="CACVKT020003965">
    <property type="protein sequence ID" value="CAC5387061.1"/>
    <property type="molecule type" value="Genomic_DNA"/>
</dbReference>
<proteinExistence type="predicted"/>
<gene>
    <name evidence="2" type="ORF">MCOR_22437</name>
</gene>
<evidence type="ECO:0000259" key="1">
    <source>
        <dbReference type="PROSITE" id="PS50058"/>
    </source>
</evidence>
<sequence length="223" mass="25408">MLTCFNDTSCVEIERSLEEAVTAKQKSCLVQYRDYKKQLTQLREEAKVERIPVSQAIEVMKSYITEHSQGDALVIVLGTVLYGKEQNFELIRKFIVCSLTTFSDHAPLHFEFDSVQASTVNNRYNCIPENDVLTVIKWKDENKSEIHADIDNCVESFSENSCFDLSSDADIDNCVESFSENSCFDLSSDADICVKFLAVVATRHKSEHKNAKLNFDKPCMVFR</sequence>
<evidence type="ECO:0000313" key="3">
    <source>
        <dbReference type="Proteomes" id="UP000507470"/>
    </source>
</evidence>
<feature type="domain" description="G protein gamma" evidence="1">
    <location>
        <begin position="25"/>
        <end position="100"/>
    </location>
</feature>
<dbReference type="Gene3D" id="4.10.260.10">
    <property type="entry name" value="Transducin (heterotrimeric G protein), gamma chain"/>
    <property type="match status" value="1"/>
</dbReference>